<evidence type="ECO:0000313" key="2">
    <source>
        <dbReference type="Proteomes" id="UP000034893"/>
    </source>
</evidence>
<sequence>MSSQTNFEQFVKELTDFRQISETEILHMAVQVAAKMYRFLTKDLDALDIVIDKNGKVELYKSDKQVKISKKVKQLIVWAVFRSMENKIFLNYRIN</sequence>
<comment type="caution">
    <text evidence="1">The sequence shown here is derived from an EMBL/GenBank/DDBJ whole genome shotgun (WGS) entry which is preliminary data.</text>
</comment>
<dbReference type="EMBL" id="LBVP01000019">
    <property type="protein sequence ID" value="KKQ89235.1"/>
    <property type="molecule type" value="Genomic_DNA"/>
</dbReference>
<proteinExistence type="predicted"/>
<dbReference type="Proteomes" id="UP000034893">
    <property type="component" value="Unassembled WGS sequence"/>
</dbReference>
<protein>
    <submittedName>
        <fullName evidence="1">Uncharacterized protein</fullName>
    </submittedName>
</protein>
<dbReference type="AlphaFoldDB" id="A0A0G0LMN2"/>
<name>A0A0G0LMN2_9BACT</name>
<evidence type="ECO:0000313" key="1">
    <source>
        <dbReference type="EMBL" id="KKQ89235.1"/>
    </source>
</evidence>
<gene>
    <name evidence="1" type="ORF">UT12_C0019G0004</name>
</gene>
<reference evidence="1 2" key="1">
    <citation type="journal article" date="2015" name="Nature">
        <title>rRNA introns, odd ribosomes, and small enigmatic genomes across a large radiation of phyla.</title>
        <authorList>
            <person name="Brown C.T."/>
            <person name="Hug L.A."/>
            <person name="Thomas B.C."/>
            <person name="Sharon I."/>
            <person name="Castelle C.J."/>
            <person name="Singh A."/>
            <person name="Wilkins M.J."/>
            <person name="Williams K.H."/>
            <person name="Banfield J.F."/>
        </authorList>
    </citation>
    <scope>NUCLEOTIDE SEQUENCE [LARGE SCALE GENOMIC DNA]</scope>
</reference>
<accession>A0A0G0LMN2</accession>
<organism evidence="1 2">
    <name type="scientific">Candidatus Curtissbacteria bacterium GW2011_GWC2_38_9</name>
    <dbReference type="NCBI Taxonomy" id="1618414"/>
    <lineage>
        <taxon>Bacteria</taxon>
        <taxon>Candidatus Curtissiibacteriota</taxon>
    </lineage>
</organism>